<dbReference type="AlphaFoldDB" id="A0A1X7R8E3"/>
<keyword evidence="4" id="KW-1185">Reference proteome</keyword>
<name>A0A1X7R8E3_9SACH</name>
<dbReference type="PRINTS" id="PR00625">
    <property type="entry name" value="JDOMAIN"/>
</dbReference>
<dbReference type="STRING" id="1789683.A0A1X7R8E3"/>
<dbReference type="Pfam" id="PF00226">
    <property type="entry name" value="DnaJ"/>
    <property type="match status" value="1"/>
</dbReference>
<dbReference type="PANTHER" id="PTHR44360">
    <property type="entry name" value="DNAJ HOMOLOG SUBFAMILY B MEMBER 9"/>
    <property type="match status" value="1"/>
</dbReference>
<dbReference type="GO" id="GO:0051787">
    <property type="term" value="F:misfolded protein binding"/>
    <property type="evidence" value="ECO:0007669"/>
    <property type="project" value="TreeGrafter"/>
</dbReference>
<dbReference type="Gene3D" id="1.10.287.110">
    <property type="entry name" value="DnaJ domain"/>
    <property type="match status" value="1"/>
</dbReference>
<reference evidence="3 4" key="1">
    <citation type="submission" date="2017-04" db="EMBL/GenBank/DDBJ databases">
        <authorList>
            <person name="Afonso C.L."/>
            <person name="Miller P.J."/>
            <person name="Scott M.A."/>
            <person name="Spackman E."/>
            <person name="Goraichik I."/>
            <person name="Dimitrov K.M."/>
            <person name="Suarez D.L."/>
            <person name="Swayne D.E."/>
        </authorList>
    </citation>
    <scope>NUCLEOTIDE SEQUENCE [LARGE SCALE GENOMIC DNA]</scope>
</reference>
<dbReference type="CDD" id="cd06257">
    <property type="entry name" value="DnaJ"/>
    <property type="match status" value="1"/>
</dbReference>
<evidence type="ECO:0000259" key="2">
    <source>
        <dbReference type="PROSITE" id="PS50076"/>
    </source>
</evidence>
<dbReference type="EMBL" id="FXLY01000009">
    <property type="protein sequence ID" value="SMN21730.1"/>
    <property type="molecule type" value="Genomic_DNA"/>
</dbReference>
<dbReference type="SMART" id="SM00271">
    <property type="entry name" value="DnaJ"/>
    <property type="match status" value="1"/>
</dbReference>
<dbReference type="PANTHER" id="PTHR44360:SF1">
    <property type="entry name" value="DNAJ HOMOLOG SUBFAMILY B MEMBER 9"/>
    <property type="match status" value="1"/>
</dbReference>
<dbReference type="GO" id="GO:0051087">
    <property type="term" value="F:protein-folding chaperone binding"/>
    <property type="evidence" value="ECO:0007669"/>
    <property type="project" value="TreeGrafter"/>
</dbReference>
<feature type="domain" description="J" evidence="2">
    <location>
        <begin position="14"/>
        <end position="90"/>
    </location>
</feature>
<dbReference type="SUPFAM" id="SSF46565">
    <property type="entry name" value="Chaperone J-domain"/>
    <property type="match status" value="1"/>
</dbReference>
<evidence type="ECO:0000313" key="3">
    <source>
        <dbReference type="EMBL" id="SMN21730.1"/>
    </source>
</evidence>
<dbReference type="InterPro" id="IPR036869">
    <property type="entry name" value="J_dom_sf"/>
</dbReference>
<organism evidence="3 4">
    <name type="scientific">Maudiozyma saulgeensis</name>
    <dbReference type="NCBI Taxonomy" id="1789683"/>
    <lineage>
        <taxon>Eukaryota</taxon>
        <taxon>Fungi</taxon>
        <taxon>Dikarya</taxon>
        <taxon>Ascomycota</taxon>
        <taxon>Saccharomycotina</taxon>
        <taxon>Saccharomycetes</taxon>
        <taxon>Saccharomycetales</taxon>
        <taxon>Saccharomycetaceae</taxon>
        <taxon>Maudiozyma</taxon>
    </lineage>
</organism>
<dbReference type="InterPro" id="IPR051948">
    <property type="entry name" value="Hsp70_co-chaperone_J-domain"/>
</dbReference>
<evidence type="ECO:0000256" key="1">
    <source>
        <dbReference type="ARBA" id="ARBA00023186"/>
    </source>
</evidence>
<proteinExistence type="predicted"/>
<dbReference type="OrthoDB" id="436519at2759"/>
<protein>
    <submittedName>
        <fullName evidence="3">Similar to Saccharomyces cerevisiae YGL128C CWC23 Component of a complex containing Cef1p, putatively involved in pre-mRNA splicing</fullName>
    </submittedName>
</protein>
<dbReference type="PROSITE" id="PS50076">
    <property type="entry name" value="DNAJ_2"/>
    <property type="match status" value="1"/>
</dbReference>
<sequence>MDRRVSDVVDKNIDLYAVLGLDVAEVSNRGGTQQISTEEIRSRYKQMTLVYHPDKNVAGGDDNSSKFHEINLAMQLLTDKSMKSEYDHWYHRKFFLQKQENNPHTYKNDDLIATVQEYGEMLRKMKHFKVPFGDWSLKGKDVESQSTGNSDNGNDKESHFYDSATLRLEFDGDPIALSTILEKSQLRRFLLETTNSQIIVNDIHDIYYSSRNDVKQGTVVSYIEITTPERASSLLRSWQNNPAGFSTDNRIKLSSMAPRVPIHYYSDIDIPPTELNPQIMAVIRRQLESNATP</sequence>
<dbReference type="GO" id="GO:0005783">
    <property type="term" value="C:endoplasmic reticulum"/>
    <property type="evidence" value="ECO:0007669"/>
    <property type="project" value="TreeGrafter"/>
</dbReference>
<keyword evidence="1" id="KW-0143">Chaperone</keyword>
<dbReference type="Proteomes" id="UP000196158">
    <property type="component" value="Unassembled WGS sequence"/>
</dbReference>
<dbReference type="GO" id="GO:0036503">
    <property type="term" value="P:ERAD pathway"/>
    <property type="evidence" value="ECO:0007669"/>
    <property type="project" value="TreeGrafter"/>
</dbReference>
<gene>
    <name evidence="3" type="ORF">KASA_0J00286G</name>
</gene>
<dbReference type="InterPro" id="IPR001623">
    <property type="entry name" value="DnaJ_domain"/>
</dbReference>
<evidence type="ECO:0000313" key="4">
    <source>
        <dbReference type="Proteomes" id="UP000196158"/>
    </source>
</evidence>
<accession>A0A1X7R8E3</accession>